<keyword evidence="2" id="KW-1185">Reference proteome</keyword>
<accession>A0A175YPK4</accession>
<organism evidence="1 2">
    <name type="scientific">Daucus carota subsp. sativus</name>
    <name type="common">Carrot</name>
    <dbReference type="NCBI Taxonomy" id="79200"/>
    <lineage>
        <taxon>Eukaryota</taxon>
        <taxon>Viridiplantae</taxon>
        <taxon>Streptophyta</taxon>
        <taxon>Embryophyta</taxon>
        <taxon>Tracheophyta</taxon>
        <taxon>Spermatophyta</taxon>
        <taxon>Magnoliopsida</taxon>
        <taxon>eudicotyledons</taxon>
        <taxon>Gunneridae</taxon>
        <taxon>Pentapetalae</taxon>
        <taxon>asterids</taxon>
        <taxon>campanulids</taxon>
        <taxon>Apiales</taxon>
        <taxon>Apiaceae</taxon>
        <taxon>Apioideae</taxon>
        <taxon>Scandiceae</taxon>
        <taxon>Daucinae</taxon>
        <taxon>Daucus</taxon>
        <taxon>Daucus sect. Daucus</taxon>
    </lineage>
</organism>
<sequence>MQLNCLIAALGYLSHCTLLPPKLTQVQENNGQYSLAVDVVLATKGRTEDKFFVK</sequence>
<proteinExistence type="predicted"/>
<protein>
    <submittedName>
        <fullName evidence="1">Uncharacterized protein</fullName>
    </submittedName>
</protein>
<dbReference type="Proteomes" id="UP000077755">
    <property type="component" value="Chromosome 8"/>
</dbReference>
<dbReference type="AlphaFoldDB" id="A0A175YPK4"/>
<evidence type="ECO:0000313" key="1">
    <source>
        <dbReference type="EMBL" id="WOH13137.1"/>
    </source>
</evidence>
<reference evidence="1" key="1">
    <citation type="journal article" date="2016" name="Nat. Genet.">
        <title>A high-quality carrot genome assembly provides new insights into carotenoid accumulation and asterid genome evolution.</title>
        <authorList>
            <person name="Iorizzo M."/>
            <person name="Ellison S."/>
            <person name="Senalik D."/>
            <person name="Zeng P."/>
            <person name="Satapoomin P."/>
            <person name="Huang J."/>
            <person name="Bowman M."/>
            <person name="Iovene M."/>
            <person name="Sanseverino W."/>
            <person name="Cavagnaro P."/>
            <person name="Yildiz M."/>
            <person name="Macko-Podgorni A."/>
            <person name="Moranska E."/>
            <person name="Grzebelus E."/>
            <person name="Grzebelus D."/>
            <person name="Ashrafi H."/>
            <person name="Zheng Z."/>
            <person name="Cheng S."/>
            <person name="Spooner D."/>
            <person name="Van Deynze A."/>
            <person name="Simon P."/>
        </authorList>
    </citation>
    <scope>NUCLEOTIDE SEQUENCE</scope>
    <source>
        <tissue evidence="1">Leaf</tissue>
    </source>
</reference>
<reference evidence="1" key="2">
    <citation type="submission" date="2022-03" db="EMBL/GenBank/DDBJ databases">
        <title>Draft title - Genomic analysis of global carrot germplasm unveils the trajectory of domestication and the origin of high carotenoid orange carrot.</title>
        <authorList>
            <person name="Iorizzo M."/>
            <person name="Ellison S."/>
            <person name="Senalik D."/>
            <person name="Macko-Podgorni A."/>
            <person name="Grzebelus D."/>
            <person name="Bostan H."/>
            <person name="Rolling W."/>
            <person name="Curaba J."/>
            <person name="Simon P."/>
        </authorList>
    </citation>
    <scope>NUCLEOTIDE SEQUENCE</scope>
    <source>
        <tissue evidence="1">Leaf</tissue>
    </source>
</reference>
<dbReference type="Gramene" id="KZM85646">
    <property type="protein sequence ID" value="KZM85646"/>
    <property type="gene ID" value="DCAR_026932"/>
</dbReference>
<name>A0A175YPK4_DAUCS</name>
<dbReference type="EMBL" id="CP093350">
    <property type="protein sequence ID" value="WOH13137.1"/>
    <property type="molecule type" value="Genomic_DNA"/>
</dbReference>
<evidence type="ECO:0000313" key="2">
    <source>
        <dbReference type="Proteomes" id="UP000077755"/>
    </source>
</evidence>
<gene>
    <name evidence="1" type="ORF">DCAR_0832646</name>
</gene>